<gene>
    <name evidence="2" type="ORF">GLAREA_06720</name>
</gene>
<evidence type="ECO:0000313" key="3">
    <source>
        <dbReference type="Proteomes" id="UP000016922"/>
    </source>
</evidence>
<evidence type="ECO:0000256" key="1">
    <source>
        <dbReference type="SAM" id="MobiDB-lite"/>
    </source>
</evidence>
<keyword evidence="3" id="KW-1185">Reference proteome</keyword>
<feature type="region of interest" description="Disordered" evidence="1">
    <location>
        <begin position="1"/>
        <end position="20"/>
    </location>
</feature>
<dbReference type="RefSeq" id="XP_008078859.1">
    <property type="nucleotide sequence ID" value="XM_008080668.1"/>
</dbReference>
<organism evidence="2 3">
    <name type="scientific">Glarea lozoyensis (strain ATCC 20868 / MF5171)</name>
    <dbReference type="NCBI Taxonomy" id="1116229"/>
    <lineage>
        <taxon>Eukaryota</taxon>
        <taxon>Fungi</taxon>
        <taxon>Dikarya</taxon>
        <taxon>Ascomycota</taxon>
        <taxon>Pezizomycotina</taxon>
        <taxon>Leotiomycetes</taxon>
        <taxon>Helotiales</taxon>
        <taxon>Helotiaceae</taxon>
        <taxon>Glarea</taxon>
    </lineage>
</organism>
<dbReference type="HOGENOM" id="CLU_2184224_0_0_1"/>
<sequence>MSDPATPPPTQPTIRHPPLRSEIDDLMTTAIKLMNDCKTRGRERRPTTEAFIKEHLIKKNSKSTFIKETLDNDMKKVIFWEKALEELITGYETFKSLVEKYDSKHMNLP</sequence>
<protein>
    <submittedName>
        <fullName evidence="2">Uncharacterized protein</fullName>
    </submittedName>
</protein>
<dbReference type="KEGG" id="glz:GLAREA_06720"/>
<dbReference type="AlphaFoldDB" id="S3D5G4"/>
<evidence type="ECO:0000313" key="2">
    <source>
        <dbReference type="EMBL" id="EPE33707.1"/>
    </source>
</evidence>
<accession>S3D5G4</accession>
<dbReference type="GeneID" id="19465773"/>
<name>S3D5G4_GLAL2</name>
<proteinExistence type="predicted"/>
<reference evidence="2 3" key="1">
    <citation type="journal article" date="2013" name="BMC Genomics">
        <title>Genomics-driven discovery of the pneumocandin biosynthetic gene cluster in the fungus Glarea lozoyensis.</title>
        <authorList>
            <person name="Chen L."/>
            <person name="Yue Q."/>
            <person name="Zhang X."/>
            <person name="Xiang M."/>
            <person name="Wang C."/>
            <person name="Li S."/>
            <person name="Che Y."/>
            <person name="Ortiz-Lopez F.J."/>
            <person name="Bills G.F."/>
            <person name="Liu X."/>
            <person name="An Z."/>
        </authorList>
    </citation>
    <scope>NUCLEOTIDE SEQUENCE [LARGE SCALE GENOMIC DNA]</scope>
    <source>
        <strain evidence="3">ATCC 20868 / MF5171</strain>
    </source>
</reference>
<dbReference type="Proteomes" id="UP000016922">
    <property type="component" value="Unassembled WGS sequence"/>
</dbReference>
<feature type="compositionally biased region" description="Pro residues" evidence="1">
    <location>
        <begin position="1"/>
        <end position="11"/>
    </location>
</feature>
<dbReference type="EMBL" id="KE145357">
    <property type="protein sequence ID" value="EPE33707.1"/>
    <property type="molecule type" value="Genomic_DNA"/>
</dbReference>